<protein>
    <submittedName>
        <fullName evidence="3">BglG family transcriptional antiterminator</fullName>
    </submittedName>
</protein>
<keyword evidence="1" id="KW-0677">Repeat</keyword>
<dbReference type="InterPro" id="IPR036634">
    <property type="entry name" value="PRD_sf"/>
</dbReference>
<keyword evidence="4" id="KW-1185">Reference proteome</keyword>
<name>A0A4R7ZFM2_9FIRM</name>
<comment type="caution">
    <text evidence="3">The sequence shown here is derived from an EMBL/GenBank/DDBJ whole genome shotgun (WGS) entry which is preliminary data.</text>
</comment>
<dbReference type="GO" id="GO:0006355">
    <property type="term" value="P:regulation of DNA-templated transcription"/>
    <property type="evidence" value="ECO:0007669"/>
    <property type="project" value="InterPro"/>
</dbReference>
<dbReference type="AlphaFoldDB" id="A0A4R7ZFM2"/>
<evidence type="ECO:0000313" key="4">
    <source>
        <dbReference type="Proteomes" id="UP000294743"/>
    </source>
</evidence>
<dbReference type="GO" id="GO:0003723">
    <property type="term" value="F:RNA binding"/>
    <property type="evidence" value="ECO:0007669"/>
    <property type="project" value="InterPro"/>
</dbReference>
<gene>
    <name evidence="3" type="ORF">EDD63_12310</name>
</gene>
<dbReference type="Gene3D" id="1.10.1790.10">
    <property type="entry name" value="PRD domain"/>
    <property type="match status" value="2"/>
</dbReference>
<dbReference type="Pfam" id="PF03123">
    <property type="entry name" value="CAT_RBD"/>
    <property type="match status" value="1"/>
</dbReference>
<dbReference type="InterPro" id="IPR004341">
    <property type="entry name" value="CAT_RNA-bd_dom"/>
</dbReference>
<dbReference type="InterPro" id="IPR011608">
    <property type="entry name" value="PRD"/>
</dbReference>
<evidence type="ECO:0000313" key="3">
    <source>
        <dbReference type="EMBL" id="TDW16453.1"/>
    </source>
</evidence>
<dbReference type="PANTHER" id="PTHR30185:SF15">
    <property type="entry name" value="CRYPTIC BETA-GLUCOSIDE BGL OPERON ANTITERMINATOR"/>
    <property type="match status" value="1"/>
</dbReference>
<dbReference type="PROSITE" id="PS51372">
    <property type="entry name" value="PRD_2"/>
    <property type="match status" value="2"/>
</dbReference>
<dbReference type="InterPro" id="IPR036650">
    <property type="entry name" value="CAT_RNA-bd_dom_sf"/>
</dbReference>
<accession>A0A4R7ZFM2</accession>
<dbReference type="SUPFAM" id="SSF50151">
    <property type="entry name" value="SacY-like RNA-binding domain"/>
    <property type="match status" value="1"/>
</dbReference>
<dbReference type="EMBL" id="SODD01000023">
    <property type="protein sequence ID" value="TDW16453.1"/>
    <property type="molecule type" value="Genomic_DNA"/>
</dbReference>
<sequence length="275" mass="32043">MKISRIYNNNVVVAVEGDNEYVVTGNGIGFNRKVHDEVDQNRVEKVYSFEDQQKKQFAELLNRTPIMYFQIAEAIATKAVNEMEIELSNQIFISLTDHLWYAADRKKRGLEIPNLMHDEIKSLYKEEYRIGLWALRLIQANTGIQFPKDEASYIAMHIVNATVGNKVRDAKRIVAFVKDVQTIIENVFGISFNDESLDTSRLLTHLKFLAQHIFIKDTKEPLNLDQMYTLLINKHEKMELCVENIFDIVKLNYHYTLTKDELVYLMIHINKIVSI</sequence>
<organism evidence="3 4">
    <name type="scientific">Breznakia blatticola</name>
    <dbReference type="NCBI Taxonomy" id="1754012"/>
    <lineage>
        <taxon>Bacteria</taxon>
        <taxon>Bacillati</taxon>
        <taxon>Bacillota</taxon>
        <taxon>Erysipelotrichia</taxon>
        <taxon>Erysipelotrichales</taxon>
        <taxon>Erysipelotrichaceae</taxon>
        <taxon>Breznakia</taxon>
    </lineage>
</organism>
<dbReference type="InterPro" id="IPR050661">
    <property type="entry name" value="BglG_antiterminators"/>
</dbReference>
<dbReference type="PANTHER" id="PTHR30185">
    <property type="entry name" value="CRYPTIC BETA-GLUCOSIDE BGL OPERON ANTITERMINATOR"/>
    <property type="match status" value="1"/>
</dbReference>
<feature type="domain" description="PRD" evidence="2">
    <location>
        <begin position="169"/>
        <end position="275"/>
    </location>
</feature>
<dbReference type="OrthoDB" id="9813552at2"/>
<dbReference type="Gene3D" id="2.30.24.10">
    <property type="entry name" value="CAT RNA-binding domain"/>
    <property type="match status" value="1"/>
</dbReference>
<dbReference type="SMART" id="SM01061">
    <property type="entry name" value="CAT_RBD"/>
    <property type="match status" value="1"/>
</dbReference>
<evidence type="ECO:0000256" key="1">
    <source>
        <dbReference type="ARBA" id="ARBA00022737"/>
    </source>
</evidence>
<reference evidence="3 4" key="1">
    <citation type="submission" date="2019-03" db="EMBL/GenBank/DDBJ databases">
        <title>Genomic Encyclopedia of Type Strains, Phase IV (KMG-IV): sequencing the most valuable type-strain genomes for metagenomic binning, comparative biology and taxonomic classification.</title>
        <authorList>
            <person name="Goeker M."/>
        </authorList>
    </citation>
    <scope>NUCLEOTIDE SEQUENCE [LARGE SCALE GENOMIC DNA]</scope>
    <source>
        <strain evidence="3 4">DSM 28867</strain>
    </source>
</reference>
<feature type="domain" description="PRD" evidence="2">
    <location>
        <begin position="63"/>
        <end position="168"/>
    </location>
</feature>
<dbReference type="Proteomes" id="UP000294743">
    <property type="component" value="Unassembled WGS sequence"/>
</dbReference>
<evidence type="ECO:0000259" key="2">
    <source>
        <dbReference type="PROSITE" id="PS51372"/>
    </source>
</evidence>
<dbReference type="RefSeq" id="WP_134169863.1">
    <property type="nucleotide sequence ID" value="NZ_SODD01000023.1"/>
</dbReference>
<dbReference type="Pfam" id="PF00874">
    <property type="entry name" value="PRD"/>
    <property type="match status" value="2"/>
</dbReference>
<proteinExistence type="predicted"/>
<dbReference type="SUPFAM" id="SSF63520">
    <property type="entry name" value="PTS-regulatory domain, PRD"/>
    <property type="match status" value="2"/>
</dbReference>